<protein>
    <submittedName>
        <fullName evidence="2">Ribonuclease H-like domain-containing protein</fullName>
    </submittedName>
</protein>
<gene>
    <name evidence="2" type="ORF">Tco_1114657</name>
</gene>
<evidence type="ECO:0000313" key="2">
    <source>
        <dbReference type="EMBL" id="GJU04319.1"/>
    </source>
</evidence>
<proteinExistence type="predicted"/>
<dbReference type="EMBL" id="BQNB010021236">
    <property type="protein sequence ID" value="GJU04319.1"/>
    <property type="molecule type" value="Genomic_DNA"/>
</dbReference>
<accession>A0ABQ5IZD8</accession>
<sequence length="315" mass="35419">MGVTVDLFNNLDGGNPMFLQPNDTSSISIVNFKLIGAGNYKMWAIAMKWKLLMSVPSTSGSLSAFYTNEQMLKLLSLINEKPSPSANMSGHPSGTLAKITAIGSLRSTSGIVLFDVLLVLEYHVSLVSMNKIIKDSKFFVGFDAHKCYILDLKLVEDEVDVIATQIGDSDTFEGNVQNSLNGKDPFNVLETSPMLRRSSRQRSLPFSITQNTYELANLPPGRKAIGCKWIWKIKYNSYGEVARYKDRFFIEGYNQRKGIDYEETFSHLVKIVIVTCLTALSVKNNWPLYQLDVNSAFLYGDLNEEVYMEFPLGYF</sequence>
<reference evidence="2" key="1">
    <citation type="journal article" date="2022" name="Int. J. Mol. Sci.">
        <title>Draft Genome of Tanacetum Coccineum: Genomic Comparison of Closely Related Tanacetum-Family Plants.</title>
        <authorList>
            <person name="Yamashiro T."/>
            <person name="Shiraishi A."/>
            <person name="Nakayama K."/>
            <person name="Satake H."/>
        </authorList>
    </citation>
    <scope>NUCLEOTIDE SEQUENCE</scope>
</reference>
<feature type="domain" description="Reverse transcriptase Ty1/copia-type" evidence="1">
    <location>
        <begin position="211"/>
        <end position="314"/>
    </location>
</feature>
<dbReference type="Pfam" id="PF07727">
    <property type="entry name" value="RVT_2"/>
    <property type="match status" value="1"/>
</dbReference>
<evidence type="ECO:0000313" key="3">
    <source>
        <dbReference type="Proteomes" id="UP001151760"/>
    </source>
</evidence>
<keyword evidence="3" id="KW-1185">Reference proteome</keyword>
<name>A0ABQ5IZD8_9ASTR</name>
<dbReference type="Proteomes" id="UP001151760">
    <property type="component" value="Unassembled WGS sequence"/>
</dbReference>
<comment type="caution">
    <text evidence="2">The sequence shown here is derived from an EMBL/GenBank/DDBJ whole genome shotgun (WGS) entry which is preliminary data.</text>
</comment>
<reference evidence="2" key="2">
    <citation type="submission" date="2022-01" db="EMBL/GenBank/DDBJ databases">
        <authorList>
            <person name="Yamashiro T."/>
            <person name="Shiraishi A."/>
            <person name="Satake H."/>
            <person name="Nakayama K."/>
        </authorList>
    </citation>
    <scope>NUCLEOTIDE SEQUENCE</scope>
</reference>
<dbReference type="InterPro" id="IPR013103">
    <property type="entry name" value="RVT_2"/>
</dbReference>
<organism evidence="2 3">
    <name type="scientific">Tanacetum coccineum</name>
    <dbReference type="NCBI Taxonomy" id="301880"/>
    <lineage>
        <taxon>Eukaryota</taxon>
        <taxon>Viridiplantae</taxon>
        <taxon>Streptophyta</taxon>
        <taxon>Embryophyta</taxon>
        <taxon>Tracheophyta</taxon>
        <taxon>Spermatophyta</taxon>
        <taxon>Magnoliopsida</taxon>
        <taxon>eudicotyledons</taxon>
        <taxon>Gunneridae</taxon>
        <taxon>Pentapetalae</taxon>
        <taxon>asterids</taxon>
        <taxon>campanulids</taxon>
        <taxon>Asterales</taxon>
        <taxon>Asteraceae</taxon>
        <taxon>Asteroideae</taxon>
        <taxon>Anthemideae</taxon>
        <taxon>Anthemidinae</taxon>
        <taxon>Tanacetum</taxon>
    </lineage>
</organism>
<evidence type="ECO:0000259" key="1">
    <source>
        <dbReference type="Pfam" id="PF07727"/>
    </source>
</evidence>